<dbReference type="Gene3D" id="3.40.50.300">
    <property type="entry name" value="P-loop containing nucleotide triphosphate hydrolases"/>
    <property type="match status" value="1"/>
</dbReference>
<organism evidence="1 2">
    <name type="scientific">Lachnoanaerobaculum saburreum</name>
    <dbReference type="NCBI Taxonomy" id="467210"/>
    <lineage>
        <taxon>Bacteria</taxon>
        <taxon>Bacillati</taxon>
        <taxon>Bacillota</taxon>
        <taxon>Clostridia</taxon>
        <taxon>Lachnospirales</taxon>
        <taxon>Lachnospiraceae</taxon>
        <taxon>Lachnoanaerobaculum</taxon>
    </lineage>
</organism>
<dbReference type="GO" id="GO:0006261">
    <property type="term" value="P:DNA-templated DNA replication"/>
    <property type="evidence" value="ECO:0007669"/>
    <property type="project" value="TreeGrafter"/>
</dbReference>
<sequence>MSEFILGNEKVRNHLKESIIKNTVSHAYILAGDKGIGKEKIAREFAMRLICENNHIGCGRCPSCRQFLANAYPDFFYMDAESKESIGIDRIRENVVSDVAIRPYHGKYKIYVIDEADKMTVGAQNALLKTIEEPPEYVVILLLVRNMSLLLETIRSRCLKLLLSPVSNDRIKGWLCESGVSDEIAGVLASYSNGAPGVAKAMAESEDFASIYEKNVEFLKNICEVGINEILNFIEELKKRTGGFKDFINFLRLWYRDICIIKLTKKKENLIFIREESIIFRLSREYTLQKINSIIDLIDETEIRLNSNVSGDTVMELLFIGLRK</sequence>
<keyword evidence="2" id="KW-1185">Reference proteome</keyword>
<name>A0A133ZH99_9FIRM</name>
<dbReference type="RefSeq" id="WP_060931909.1">
    <property type="nucleotide sequence ID" value="NZ_KQ959841.1"/>
</dbReference>
<dbReference type="InterPro" id="IPR050238">
    <property type="entry name" value="DNA_Rep/Repair_Clamp_Loader"/>
</dbReference>
<proteinExistence type="predicted"/>
<dbReference type="PANTHER" id="PTHR11669:SF8">
    <property type="entry name" value="DNA POLYMERASE III SUBUNIT DELTA"/>
    <property type="match status" value="1"/>
</dbReference>
<dbReference type="Proteomes" id="UP000070394">
    <property type="component" value="Unassembled WGS sequence"/>
</dbReference>
<dbReference type="PATRIC" id="fig|467210.3.peg.2292"/>
<evidence type="ECO:0000313" key="1">
    <source>
        <dbReference type="EMBL" id="KXB54823.1"/>
    </source>
</evidence>
<dbReference type="InterPro" id="IPR027417">
    <property type="entry name" value="P-loop_NTPase"/>
</dbReference>
<dbReference type="OrthoDB" id="9810148at2"/>
<dbReference type="SUPFAM" id="SSF52540">
    <property type="entry name" value="P-loop containing nucleoside triphosphate hydrolases"/>
    <property type="match status" value="1"/>
</dbReference>
<accession>A0A133ZH99</accession>
<dbReference type="STRING" id="467210.HMPREF1866_02314"/>
<dbReference type="CDD" id="cd00009">
    <property type="entry name" value="AAA"/>
    <property type="match status" value="1"/>
</dbReference>
<reference evidence="2" key="1">
    <citation type="submission" date="2016-01" db="EMBL/GenBank/DDBJ databases">
        <authorList>
            <person name="Mitreva M."/>
            <person name="Pepin K.H."/>
            <person name="Mihindukulasuriya K.A."/>
            <person name="Fulton R."/>
            <person name="Fronick C."/>
            <person name="O'Laughlin M."/>
            <person name="Miner T."/>
            <person name="Herter B."/>
            <person name="Rosa B.A."/>
            <person name="Cordes M."/>
            <person name="Tomlinson C."/>
            <person name="Wollam A."/>
            <person name="Palsikar V.B."/>
            <person name="Mardis E.R."/>
            <person name="Wilson R.K."/>
        </authorList>
    </citation>
    <scope>NUCLEOTIDE SEQUENCE [LARGE SCALE GENOMIC DNA]</scope>
    <source>
        <strain evidence="2">DNF00896</strain>
    </source>
</reference>
<evidence type="ECO:0000313" key="2">
    <source>
        <dbReference type="Proteomes" id="UP000070394"/>
    </source>
</evidence>
<dbReference type="Pfam" id="PF13177">
    <property type="entry name" value="DNA_pol3_delta2"/>
    <property type="match status" value="1"/>
</dbReference>
<comment type="caution">
    <text evidence="1">The sequence shown here is derived from an EMBL/GenBank/DDBJ whole genome shotgun (WGS) entry which is preliminary data.</text>
</comment>
<dbReference type="EMBL" id="LSDA01000125">
    <property type="protein sequence ID" value="KXB54823.1"/>
    <property type="molecule type" value="Genomic_DNA"/>
</dbReference>
<gene>
    <name evidence="1" type="ORF">HMPREF1866_02314</name>
</gene>
<dbReference type="AlphaFoldDB" id="A0A133ZH99"/>
<protein>
    <submittedName>
        <fullName evidence="1">Putative DNA polymerase III, delta' subunit</fullName>
    </submittedName>
</protein>
<dbReference type="PANTHER" id="PTHR11669">
    <property type="entry name" value="REPLICATION FACTOR C / DNA POLYMERASE III GAMMA-TAU SUBUNIT"/>
    <property type="match status" value="1"/>
</dbReference>